<evidence type="ECO:0000256" key="4">
    <source>
        <dbReference type="ARBA" id="ARBA00022692"/>
    </source>
</evidence>
<keyword evidence="2 7" id="KW-0813">Transport</keyword>
<reference evidence="10 11" key="1">
    <citation type="submission" date="2018-11" db="EMBL/GenBank/DDBJ databases">
        <title>Sequencing the genomes of 1000 actinobacteria strains.</title>
        <authorList>
            <person name="Klenk H.-P."/>
        </authorList>
    </citation>
    <scope>NUCLEOTIDE SEQUENCE [LARGE SCALE GENOMIC DNA]</scope>
    <source>
        <strain evidence="10 11">DSM 44231</strain>
    </source>
</reference>
<keyword evidence="4 7" id="KW-0812">Transmembrane</keyword>
<dbReference type="CDD" id="cd06261">
    <property type="entry name" value="TM_PBP2"/>
    <property type="match status" value="1"/>
</dbReference>
<keyword evidence="5 7" id="KW-1133">Transmembrane helix</keyword>
<dbReference type="PROSITE" id="PS50928">
    <property type="entry name" value="ABC_TM1"/>
    <property type="match status" value="1"/>
</dbReference>
<feature type="transmembrane region" description="Helical" evidence="7">
    <location>
        <begin position="42"/>
        <end position="63"/>
    </location>
</feature>
<dbReference type="Gene3D" id="1.10.3720.10">
    <property type="entry name" value="MetI-like"/>
    <property type="match status" value="1"/>
</dbReference>
<feature type="transmembrane region" description="Helical" evidence="7">
    <location>
        <begin position="291"/>
        <end position="313"/>
    </location>
</feature>
<name>A0A3N1GY94_9PSEU</name>
<evidence type="ECO:0000313" key="10">
    <source>
        <dbReference type="EMBL" id="ROP34992.1"/>
    </source>
</evidence>
<feature type="transmembrane region" description="Helical" evidence="7">
    <location>
        <begin position="134"/>
        <end position="157"/>
    </location>
</feature>
<dbReference type="PANTHER" id="PTHR43163">
    <property type="entry name" value="DIPEPTIDE TRANSPORT SYSTEM PERMEASE PROTEIN DPPB-RELATED"/>
    <property type="match status" value="1"/>
</dbReference>
<feature type="domain" description="ABC transmembrane type-1" evidence="9">
    <location>
        <begin position="128"/>
        <end position="356"/>
    </location>
</feature>
<dbReference type="Pfam" id="PF00528">
    <property type="entry name" value="BPD_transp_1"/>
    <property type="match status" value="1"/>
</dbReference>
<dbReference type="GO" id="GO:0005886">
    <property type="term" value="C:plasma membrane"/>
    <property type="evidence" value="ECO:0007669"/>
    <property type="project" value="UniProtKB-SubCell"/>
</dbReference>
<dbReference type="SUPFAM" id="SSF161098">
    <property type="entry name" value="MetI-like"/>
    <property type="match status" value="1"/>
</dbReference>
<comment type="subcellular location">
    <subcellularLocation>
        <location evidence="1 7">Cell membrane</location>
        <topology evidence="1 7">Multi-pass membrane protein</topology>
    </subcellularLocation>
</comment>
<keyword evidence="11" id="KW-1185">Reference proteome</keyword>
<feature type="region of interest" description="Disordered" evidence="8">
    <location>
        <begin position="1"/>
        <end position="28"/>
    </location>
</feature>
<dbReference type="EMBL" id="RJKM01000001">
    <property type="protein sequence ID" value="ROP34992.1"/>
    <property type="molecule type" value="Genomic_DNA"/>
</dbReference>
<evidence type="ECO:0000256" key="6">
    <source>
        <dbReference type="ARBA" id="ARBA00023136"/>
    </source>
</evidence>
<dbReference type="InterPro" id="IPR045621">
    <property type="entry name" value="BPD_transp_1_N"/>
</dbReference>
<sequence length="366" mass="39440">MKTSPDPIAGAVAVTGAAGPGATGPRRPRTRRPVLRYVLKRVAIVPISLFVLGSVSFVLVFFIPGEPAITILGDFATPEQVAHVNAQLGLDKPLWDRYLSFWGHLLQGDLGRSFFTNEPVLDEIGRFLPNTVELVAMALLVAISLGLVIGVLGAYFARRWPDRAMSGVTSVLQSVPDFFLALVGIYVFFFLLGWAPPPIGRLPVGASGDQPSFLILGSLFSGDWVTLGTALQHAALPVLSLGLVYSSYFAKTARGSMGTALTTPQVEFARACGLRERTVVRYAFLASRTTVITYVAILFGSLLGGAAIVERVFNWRGMGQWALDGVLKVDVPVIQGFVVTAGLMTLTLFLLLDLVVLFLDPRVSYE</sequence>
<proteinExistence type="inferred from homology"/>
<evidence type="ECO:0000313" key="11">
    <source>
        <dbReference type="Proteomes" id="UP000268727"/>
    </source>
</evidence>
<comment type="caution">
    <text evidence="10">The sequence shown here is derived from an EMBL/GenBank/DDBJ whole genome shotgun (WGS) entry which is preliminary data.</text>
</comment>
<dbReference type="PANTHER" id="PTHR43163:SF6">
    <property type="entry name" value="DIPEPTIDE TRANSPORT SYSTEM PERMEASE PROTEIN DPPB-RELATED"/>
    <property type="match status" value="1"/>
</dbReference>
<dbReference type="Proteomes" id="UP000268727">
    <property type="component" value="Unassembled WGS sequence"/>
</dbReference>
<evidence type="ECO:0000256" key="8">
    <source>
        <dbReference type="SAM" id="MobiDB-lite"/>
    </source>
</evidence>
<feature type="transmembrane region" description="Helical" evidence="7">
    <location>
        <begin position="333"/>
        <end position="359"/>
    </location>
</feature>
<dbReference type="Pfam" id="PF19300">
    <property type="entry name" value="BPD_transp_1_N"/>
    <property type="match status" value="1"/>
</dbReference>
<dbReference type="OrthoDB" id="147639at2"/>
<dbReference type="InterPro" id="IPR000515">
    <property type="entry name" value="MetI-like"/>
</dbReference>
<keyword evidence="6 7" id="KW-0472">Membrane</keyword>
<feature type="transmembrane region" description="Helical" evidence="7">
    <location>
        <begin position="178"/>
        <end position="195"/>
    </location>
</feature>
<evidence type="ECO:0000256" key="3">
    <source>
        <dbReference type="ARBA" id="ARBA00022475"/>
    </source>
</evidence>
<evidence type="ECO:0000256" key="7">
    <source>
        <dbReference type="RuleBase" id="RU363032"/>
    </source>
</evidence>
<dbReference type="InterPro" id="IPR035906">
    <property type="entry name" value="MetI-like_sf"/>
</dbReference>
<dbReference type="GO" id="GO:0055085">
    <property type="term" value="P:transmembrane transport"/>
    <property type="evidence" value="ECO:0007669"/>
    <property type="project" value="InterPro"/>
</dbReference>
<dbReference type="AlphaFoldDB" id="A0A3N1GY94"/>
<evidence type="ECO:0000256" key="5">
    <source>
        <dbReference type="ARBA" id="ARBA00022989"/>
    </source>
</evidence>
<feature type="transmembrane region" description="Helical" evidence="7">
    <location>
        <begin position="230"/>
        <end position="250"/>
    </location>
</feature>
<keyword evidence="3" id="KW-1003">Cell membrane</keyword>
<comment type="similarity">
    <text evidence="7">Belongs to the binding-protein-dependent transport system permease family.</text>
</comment>
<gene>
    <name evidence="10" type="ORF">EDD40_0205</name>
</gene>
<organism evidence="10 11">
    <name type="scientific">Saccharothrix texasensis</name>
    <dbReference type="NCBI Taxonomy" id="103734"/>
    <lineage>
        <taxon>Bacteria</taxon>
        <taxon>Bacillati</taxon>
        <taxon>Actinomycetota</taxon>
        <taxon>Actinomycetes</taxon>
        <taxon>Pseudonocardiales</taxon>
        <taxon>Pseudonocardiaceae</taxon>
        <taxon>Saccharothrix</taxon>
    </lineage>
</organism>
<accession>A0A3N1GY94</accession>
<evidence type="ECO:0000256" key="1">
    <source>
        <dbReference type="ARBA" id="ARBA00004651"/>
    </source>
</evidence>
<protein>
    <submittedName>
        <fullName evidence="10">Peptide/nickel transport system permease protein</fullName>
    </submittedName>
</protein>
<evidence type="ECO:0000256" key="2">
    <source>
        <dbReference type="ARBA" id="ARBA00022448"/>
    </source>
</evidence>
<evidence type="ECO:0000259" key="9">
    <source>
        <dbReference type="PROSITE" id="PS50928"/>
    </source>
</evidence>
<dbReference type="RefSeq" id="WP_123741213.1">
    <property type="nucleotide sequence ID" value="NZ_RJKM01000001.1"/>
</dbReference>